<sequence>MSGSDTSKTEPTQKKLKITASNAKNTLEKWVEKKSPTKRRARAKQTAKLALLPSLPLDLLFEIFGHLLPLDLLHLARTTKPLRRILMQRSSVTVWRDALSNVEGLAPCPEDMSEPAFANLAFDLHCHGCDKKNIRNVDFRLRIRLCSGCVKKRLAQETDDMDDRVRKCLIFTDWCGNYDEECMYVREQAVAIKNELDDVPVEKWEEYIEQKQAANANIIAHAELCETWEGEVYDKRATEIDELRAARKEAIIEHLTALGWGEEIEKLPKHYDRRYPNILPLKDHFKVRDTKPLTDRTWLNMKDTMIEYMEKMKDHRLRREREWEVKENKRTAMSVYRAWRTIQELKNPNFKEEISQSIIPMIDFCELAPIKRLWEQSTEIVDPSEFEKIAEDEQEMAHELAAWRDQAREALVNRLNAALFQRLAWSPQRSLGENQASDLQLATAAFVCEGPRSIHCNLSYDESWPKPEEDKRLWYPQILNHKCNTIRLIIEVSECASTLDDPMLRVSWGDHGGYSSHARRKKWDCGRLRLDVKASKIVANIVMACGMDPRTTTVEEMDKMDARVVCLKCTYGNKCDGEHRIQVRTWRNMVAHCLKKHFGDGSIQYERITDEDAQKARDLEAAYYTNPAAPERRQLIWQCTRCRDTSDETDRCTLPHIKEHVREMCVASYVWVLKLRRLTSSLPGIARATRSRALITIALSTRLSTSLRRFR</sequence>
<dbReference type="SUPFAM" id="SSF81383">
    <property type="entry name" value="F-box domain"/>
    <property type="match status" value="1"/>
</dbReference>
<accession>A0A5C3N5K3</accession>
<dbReference type="InterPro" id="IPR001810">
    <property type="entry name" value="F-box_dom"/>
</dbReference>
<organism evidence="2 3">
    <name type="scientific">Heliocybe sulcata</name>
    <dbReference type="NCBI Taxonomy" id="5364"/>
    <lineage>
        <taxon>Eukaryota</taxon>
        <taxon>Fungi</taxon>
        <taxon>Dikarya</taxon>
        <taxon>Basidiomycota</taxon>
        <taxon>Agaricomycotina</taxon>
        <taxon>Agaricomycetes</taxon>
        <taxon>Gloeophyllales</taxon>
        <taxon>Gloeophyllaceae</taxon>
        <taxon>Heliocybe</taxon>
    </lineage>
</organism>
<feature type="domain" description="F-box" evidence="1">
    <location>
        <begin position="49"/>
        <end position="98"/>
    </location>
</feature>
<dbReference type="InterPro" id="IPR036047">
    <property type="entry name" value="F-box-like_dom_sf"/>
</dbReference>
<name>A0A5C3N5K3_9AGAM</name>
<gene>
    <name evidence="2" type="ORF">OE88DRAFT_1419649</name>
</gene>
<dbReference type="EMBL" id="ML213509">
    <property type="protein sequence ID" value="TFK52553.1"/>
    <property type="molecule type" value="Genomic_DNA"/>
</dbReference>
<dbReference type="AlphaFoldDB" id="A0A5C3N5K3"/>
<dbReference type="OrthoDB" id="2322499at2759"/>
<keyword evidence="3" id="KW-1185">Reference proteome</keyword>
<dbReference type="Proteomes" id="UP000305948">
    <property type="component" value="Unassembled WGS sequence"/>
</dbReference>
<dbReference type="Pfam" id="PF00646">
    <property type="entry name" value="F-box"/>
    <property type="match status" value="1"/>
</dbReference>
<dbReference type="PROSITE" id="PS50181">
    <property type="entry name" value="FBOX"/>
    <property type="match status" value="1"/>
</dbReference>
<evidence type="ECO:0000313" key="3">
    <source>
        <dbReference type="Proteomes" id="UP000305948"/>
    </source>
</evidence>
<evidence type="ECO:0000313" key="2">
    <source>
        <dbReference type="EMBL" id="TFK52553.1"/>
    </source>
</evidence>
<reference evidence="2 3" key="1">
    <citation type="journal article" date="2019" name="Nat. Ecol. Evol.">
        <title>Megaphylogeny resolves global patterns of mushroom evolution.</title>
        <authorList>
            <person name="Varga T."/>
            <person name="Krizsan K."/>
            <person name="Foldi C."/>
            <person name="Dima B."/>
            <person name="Sanchez-Garcia M."/>
            <person name="Sanchez-Ramirez S."/>
            <person name="Szollosi G.J."/>
            <person name="Szarkandi J.G."/>
            <person name="Papp V."/>
            <person name="Albert L."/>
            <person name="Andreopoulos W."/>
            <person name="Angelini C."/>
            <person name="Antonin V."/>
            <person name="Barry K.W."/>
            <person name="Bougher N.L."/>
            <person name="Buchanan P."/>
            <person name="Buyck B."/>
            <person name="Bense V."/>
            <person name="Catcheside P."/>
            <person name="Chovatia M."/>
            <person name="Cooper J."/>
            <person name="Damon W."/>
            <person name="Desjardin D."/>
            <person name="Finy P."/>
            <person name="Geml J."/>
            <person name="Haridas S."/>
            <person name="Hughes K."/>
            <person name="Justo A."/>
            <person name="Karasinski D."/>
            <person name="Kautmanova I."/>
            <person name="Kiss B."/>
            <person name="Kocsube S."/>
            <person name="Kotiranta H."/>
            <person name="LaButti K.M."/>
            <person name="Lechner B.E."/>
            <person name="Liimatainen K."/>
            <person name="Lipzen A."/>
            <person name="Lukacs Z."/>
            <person name="Mihaltcheva S."/>
            <person name="Morgado L.N."/>
            <person name="Niskanen T."/>
            <person name="Noordeloos M.E."/>
            <person name="Ohm R.A."/>
            <person name="Ortiz-Santana B."/>
            <person name="Ovrebo C."/>
            <person name="Racz N."/>
            <person name="Riley R."/>
            <person name="Savchenko A."/>
            <person name="Shiryaev A."/>
            <person name="Soop K."/>
            <person name="Spirin V."/>
            <person name="Szebenyi C."/>
            <person name="Tomsovsky M."/>
            <person name="Tulloss R.E."/>
            <person name="Uehling J."/>
            <person name="Grigoriev I.V."/>
            <person name="Vagvolgyi C."/>
            <person name="Papp T."/>
            <person name="Martin F.M."/>
            <person name="Miettinen O."/>
            <person name="Hibbett D.S."/>
            <person name="Nagy L.G."/>
        </authorList>
    </citation>
    <scope>NUCLEOTIDE SEQUENCE [LARGE SCALE GENOMIC DNA]</scope>
    <source>
        <strain evidence="2 3">OMC1185</strain>
    </source>
</reference>
<dbReference type="STRING" id="5364.A0A5C3N5K3"/>
<protein>
    <recommendedName>
        <fullName evidence="1">F-box domain-containing protein</fullName>
    </recommendedName>
</protein>
<proteinExistence type="predicted"/>
<evidence type="ECO:0000259" key="1">
    <source>
        <dbReference type="PROSITE" id="PS50181"/>
    </source>
</evidence>